<evidence type="ECO:0000313" key="1">
    <source>
        <dbReference type="EMBL" id="KAA8914967.1"/>
    </source>
</evidence>
<dbReference type="Proteomes" id="UP000761534">
    <property type="component" value="Unassembled WGS sequence"/>
</dbReference>
<gene>
    <name evidence="1" type="ORF">TRICI_002768</name>
</gene>
<name>A0A642V5S8_9ASCO</name>
<dbReference type="VEuPathDB" id="FungiDB:TRICI_002768"/>
<evidence type="ECO:0000313" key="2">
    <source>
        <dbReference type="Proteomes" id="UP000761534"/>
    </source>
</evidence>
<comment type="caution">
    <text evidence="1">The sequence shown here is derived from an EMBL/GenBank/DDBJ whole genome shotgun (WGS) entry which is preliminary data.</text>
</comment>
<protein>
    <submittedName>
        <fullName evidence="1">Uncharacterized protein</fullName>
    </submittedName>
</protein>
<proteinExistence type="predicted"/>
<accession>A0A642V5S8</accession>
<keyword evidence="2" id="KW-1185">Reference proteome</keyword>
<organism evidence="1 2">
    <name type="scientific">Trichomonascus ciferrii</name>
    <dbReference type="NCBI Taxonomy" id="44093"/>
    <lineage>
        <taxon>Eukaryota</taxon>
        <taxon>Fungi</taxon>
        <taxon>Dikarya</taxon>
        <taxon>Ascomycota</taxon>
        <taxon>Saccharomycotina</taxon>
        <taxon>Dipodascomycetes</taxon>
        <taxon>Dipodascales</taxon>
        <taxon>Trichomonascaceae</taxon>
        <taxon>Trichomonascus</taxon>
        <taxon>Trichomonascus ciferrii complex</taxon>
    </lineage>
</organism>
<dbReference type="EMBL" id="SWFS01000187">
    <property type="protein sequence ID" value="KAA8914967.1"/>
    <property type="molecule type" value="Genomic_DNA"/>
</dbReference>
<reference evidence="1" key="1">
    <citation type="journal article" date="2019" name="G3 (Bethesda)">
        <title>Genome Assemblies of Two Rare Opportunistic Yeast Pathogens: Diutina rugosa (syn. Candida rugosa) and Trichomonascus ciferrii (syn. Candida ciferrii).</title>
        <authorList>
            <person name="Mixao V."/>
            <person name="Saus E."/>
            <person name="Hansen A.P."/>
            <person name="Lass-Florl C."/>
            <person name="Gabaldon T."/>
        </authorList>
    </citation>
    <scope>NUCLEOTIDE SEQUENCE</scope>
    <source>
        <strain evidence="1">CBS 4856</strain>
    </source>
</reference>
<sequence>MLLATVSHLSSLHPSCSDYTGLYEVYAQVVDYCPHQLVLQTTELRRLGQYQDGNDSQQTLKLLTVNLAEELKIPSPQNTIVQIKGYWTDQAQMSAFEVVPVKDPAMFEETVFCQGLLDTSHHLFSAYTQPKPVKRKLWRNS</sequence>
<dbReference type="AlphaFoldDB" id="A0A642V5S8"/>